<dbReference type="Pfam" id="PF13541">
    <property type="entry name" value="ChlI"/>
    <property type="match status" value="1"/>
</dbReference>
<comment type="similarity">
    <text evidence="1">Belongs to the Mg-chelatase subunits D/I family. ComM subfamily.</text>
</comment>
<evidence type="ECO:0000256" key="1">
    <source>
        <dbReference type="ARBA" id="ARBA00006354"/>
    </source>
</evidence>
<dbReference type="Pfam" id="PF13335">
    <property type="entry name" value="Mg_chelatase_C"/>
    <property type="match status" value="1"/>
</dbReference>
<dbReference type="SMART" id="SM00382">
    <property type="entry name" value="AAA"/>
    <property type="match status" value="1"/>
</dbReference>
<dbReference type="Pfam" id="PF01078">
    <property type="entry name" value="Mg_chelatase"/>
    <property type="match status" value="1"/>
</dbReference>
<dbReference type="PANTHER" id="PTHR32039">
    <property type="entry name" value="MAGNESIUM-CHELATASE SUBUNIT CHLI"/>
    <property type="match status" value="1"/>
</dbReference>
<dbReference type="InterPro" id="IPR027417">
    <property type="entry name" value="P-loop_NTPase"/>
</dbReference>
<dbReference type="Gene3D" id="3.30.230.10">
    <property type="match status" value="1"/>
</dbReference>
<evidence type="ECO:0000313" key="4">
    <source>
        <dbReference type="Proteomes" id="UP001330434"/>
    </source>
</evidence>
<dbReference type="EMBL" id="CP133270">
    <property type="protein sequence ID" value="WVX66993.1"/>
    <property type="molecule type" value="Genomic_DNA"/>
</dbReference>
<sequence length="520" mass="55758">MFARIETVSFQGVEVTPIDVQVQISPGLPNFIIVGLADKAVGESKERVRAALNALALALPSKRITVNLAPADVQKEGTHYDLPIAVGLLVSMGVIPQDAIEGLVALGELGLDGAIAPVSGALPAAIYASSVGKGLICPEACGGEAAWAGDLNIIAPNHLLSLINHFKGTQVLSAPEAILEDDSKEIHLDMRDIKGQETAKRALEVAAAGGHHMLMWGPPGSGKSMLASRLSSILPPLTPEEALEVTMIHSLAGQLSEGRLLRTRPFRDPHHSATMPALIGGGIKAGPGEISLAHHGVLFLDELPEFARSTLEALRQPVESGRAVVSRANAHYVYPARIQLMAAMNPCRCGYLSDPERSCSRAPKCALDYQSRISGPLFDRIDIHIDVPEVKAQDLHQPATGETSETIRARVIHARNIQKARFESEGSEISLNAHAEGQLLEKIVNLSLEDRTFLETASERFKLSARGYARVLRVARTIADLANSKTIQKEHLGEALSYRMMTYGGGTSATSSPRSVQYNR</sequence>
<protein>
    <submittedName>
        <fullName evidence="3">YifB family Mg chelatase-like AAA ATPase</fullName>
    </submittedName>
</protein>
<dbReference type="InterPro" id="IPR020568">
    <property type="entry name" value="Ribosomal_Su5_D2-typ_SF"/>
</dbReference>
<name>A0ABZ2C4L4_9PROT</name>
<accession>A0ABZ2C4L4</accession>
<evidence type="ECO:0000259" key="2">
    <source>
        <dbReference type="SMART" id="SM00382"/>
    </source>
</evidence>
<dbReference type="PANTHER" id="PTHR32039:SF7">
    <property type="entry name" value="COMPETENCE PROTEIN COMM"/>
    <property type="match status" value="1"/>
</dbReference>
<gene>
    <name evidence="3" type="ORF">Bealeia1_01189</name>
</gene>
<feature type="domain" description="AAA+ ATPase" evidence="2">
    <location>
        <begin position="209"/>
        <end position="391"/>
    </location>
</feature>
<dbReference type="Gene3D" id="3.40.50.300">
    <property type="entry name" value="P-loop containing nucleotide triphosphate hydrolases"/>
    <property type="match status" value="1"/>
</dbReference>
<dbReference type="InterPro" id="IPR003593">
    <property type="entry name" value="AAA+_ATPase"/>
</dbReference>
<dbReference type="Proteomes" id="UP001330434">
    <property type="component" value="Chromosome"/>
</dbReference>
<keyword evidence="4" id="KW-1185">Reference proteome</keyword>
<dbReference type="NCBIfam" id="TIGR00368">
    <property type="entry name" value="YifB family Mg chelatase-like AAA ATPase"/>
    <property type="match status" value="1"/>
</dbReference>
<dbReference type="InterPro" id="IPR004482">
    <property type="entry name" value="Mg_chelat-rel"/>
</dbReference>
<proteinExistence type="inferred from homology"/>
<dbReference type="InterPro" id="IPR000523">
    <property type="entry name" value="Mg_chelatse_chII-like_cat_dom"/>
</dbReference>
<dbReference type="SUPFAM" id="SSF52540">
    <property type="entry name" value="P-loop containing nucleoside triphosphate hydrolases"/>
    <property type="match status" value="1"/>
</dbReference>
<reference evidence="3 4" key="1">
    <citation type="journal article" date="2024" name="Environ. Microbiol.">
        <title>Novel evolutionary insights on the interactions of the Holosporales (Alphaproteobacteria) with eukaryotic hosts from comparative genomics.</title>
        <authorList>
            <person name="Giovannini M."/>
            <person name="Petroni G."/>
            <person name="Castelli M."/>
        </authorList>
    </citation>
    <scope>NUCLEOTIDE SEQUENCE [LARGE SCALE GENOMIC DNA]</scope>
    <source>
        <strain evidence="3 4">US_Bl 15I1</strain>
    </source>
</reference>
<dbReference type="InterPro" id="IPR025158">
    <property type="entry name" value="Mg_chelat-rel_C"/>
</dbReference>
<dbReference type="SUPFAM" id="SSF54211">
    <property type="entry name" value="Ribosomal protein S5 domain 2-like"/>
    <property type="match status" value="1"/>
</dbReference>
<organism evidence="3 4">
    <name type="scientific">Candidatus Bealeia paramacronuclearis</name>
    <dbReference type="NCBI Taxonomy" id="1921001"/>
    <lineage>
        <taxon>Bacteria</taxon>
        <taxon>Pseudomonadati</taxon>
        <taxon>Pseudomonadota</taxon>
        <taxon>Alphaproteobacteria</taxon>
        <taxon>Holosporales</taxon>
        <taxon>Holosporaceae</taxon>
        <taxon>Candidatus Bealeia</taxon>
    </lineage>
</organism>
<dbReference type="InterPro" id="IPR014721">
    <property type="entry name" value="Ribsml_uS5_D2-typ_fold_subgr"/>
</dbReference>
<evidence type="ECO:0000313" key="3">
    <source>
        <dbReference type="EMBL" id="WVX66993.1"/>
    </source>
</evidence>
<dbReference type="RefSeq" id="WP_331255803.1">
    <property type="nucleotide sequence ID" value="NZ_CP133270.1"/>
</dbReference>
<dbReference type="InterPro" id="IPR045006">
    <property type="entry name" value="CHLI-like"/>
</dbReference>